<keyword evidence="2" id="KW-1185">Reference proteome</keyword>
<dbReference type="Pfam" id="PF01987">
    <property type="entry name" value="AIM24"/>
    <property type="match status" value="1"/>
</dbReference>
<dbReference type="PANTHER" id="PTHR43657:SF1">
    <property type="entry name" value="ALTERED INHERITANCE OF MITOCHONDRIA PROTEIN 24, MITOCHONDRIAL"/>
    <property type="match status" value="1"/>
</dbReference>
<dbReference type="Proteomes" id="UP000019364">
    <property type="component" value="Unassembled WGS sequence"/>
</dbReference>
<dbReference type="InterPro" id="IPR036983">
    <property type="entry name" value="AIM24_sf"/>
</dbReference>
<gene>
    <name evidence="1" type="ORF">JCM16418_2504</name>
</gene>
<dbReference type="STRING" id="1236976.JCM16418_2504"/>
<sequence length="243" mass="26476">MLWSFYDPITSGKLGEMMNYEVLYEGAFAMLKVQLNRGEMVKAEMGAMVSMSPTIDLKGTIDGGVMRGLGRMLSGEKFFFQELNAVRGPAEVLLAPASIGDVQAVELDGSYRLFVQKDGFLAATDGIEVNTKMQNLMKGLFSGEGFFIIEISGKGTVFLSSYGSIHAINLAAGEERIIDNAHLVAWPDYVDYSIEKASKGWLSSVTSGEGLVCRFRGEGVVLIQSRNPGSFANWIKQFIPAGR</sequence>
<evidence type="ECO:0000313" key="2">
    <source>
        <dbReference type="Proteomes" id="UP000019364"/>
    </source>
</evidence>
<comment type="caution">
    <text evidence="1">The sequence shown here is derived from an EMBL/GenBank/DDBJ whole genome shotgun (WGS) entry which is preliminary data.</text>
</comment>
<reference evidence="1 2" key="1">
    <citation type="journal article" date="2014" name="Genome Announc.">
        <title>Draft Genome Sequence of Paenibacillus pini JCM 16418T, Isolated from the Rhizosphere of Pine Tree.</title>
        <authorList>
            <person name="Yuki M."/>
            <person name="Oshima K."/>
            <person name="Suda W."/>
            <person name="Oshida Y."/>
            <person name="Kitamura K."/>
            <person name="Iida Y."/>
            <person name="Hattori M."/>
            <person name="Ohkuma M."/>
        </authorList>
    </citation>
    <scope>NUCLEOTIDE SEQUENCE [LARGE SCALE GENOMIC DNA]</scope>
    <source>
        <strain evidence="1 2">JCM 16418</strain>
    </source>
</reference>
<dbReference type="AlphaFoldDB" id="W7YC28"/>
<dbReference type="Gene3D" id="3.60.160.10">
    <property type="entry name" value="Mitochondrial biogenesis AIM24"/>
    <property type="match status" value="1"/>
</dbReference>
<accession>W7YC28</accession>
<proteinExistence type="predicted"/>
<dbReference type="EMBL" id="BAVZ01000006">
    <property type="protein sequence ID" value="GAF08430.1"/>
    <property type="molecule type" value="Genomic_DNA"/>
</dbReference>
<protein>
    <recommendedName>
        <fullName evidence="3">DUF124 domain-containing protein</fullName>
    </recommendedName>
</protein>
<dbReference type="InterPro" id="IPR002838">
    <property type="entry name" value="AIM24"/>
</dbReference>
<name>W7YC28_9BACL</name>
<evidence type="ECO:0000313" key="1">
    <source>
        <dbReference type="EMBL" id="GAF08430.1"/>
    </source>
</evidence>
<dbReference type="PANTHER" id="PTHR43657">
    <property type="entry name" value="TRYPTOPHAN RNA-BINDING ATTENUATOR PROTEIN-LIKE PROTEIN"/>
    <property type="match status" value="1"/>
</dbReference>
<evidence type="ECO:0008006" key="3">
    <source>
        <dbReference type="Google" id="ProtNLM"/>
    </source>
</evidence>
<organism evidence="1 2">
    <name type="scientific">Paenibacillus pini JCM 16418</name>
    <dbReference type="NCBI Taxonomy" id="1236976"/>
    <lineage>
        <taxon>Bacteria</taxon>
        <taxon>Bacillati</taxon>
        <taxon>Bacillota</taxon>
        <taxon>Bacilli</taxon>
        <taxon>Bacillales</taxon>
        <taxon>Paenibacillaceae</taxon>
        <taxon>Paenibacillus</taxon>
    </lineage>
</organism>
<dbReference type="NCBIfam" id="TIGR00266">
    <property type="entry name" value="TIGR00266 family protein"/>
    <property type="match status" value="1"/>
</dbReference>
<dbReference type="SUPFAM" id="SSF51219">
    <property type="entry name" value="TRAP-like"/>
    <property type="match status" value="1"/>
</dbReference>
<dbReference type="eggNOG" id="COG2013">
    <property type="taxonomic scope" value="Bacteria"/>
</dbReference>
<dbReference type="InterPro" id="IPR016031">
    <property type="entry name" value="Trp_RNA-bd_attenuator-like_dom"/>
</dbReference>